<accession>A0A3M8P8Y9</accession>
<proteinExistence type="predicted"/>
<dbReference type="RefSeq" id="WP_123164646.1">
    <property type="nucleotide sequence ID" value="NZ_RIAX01000003.1"/>
</dbReference>
<feature type="region of interest" description="Disordered" evidence="1">
    <location>
        <begin position="1"/>
        <end position="78"/>
    </location>
</feature>
<organism evidence="2 3">
    <name type="scientific">Planococcus salinus</name>
    <dbReference type="NCBI Taxonomy" id="1848460"/>
    <lineage>
        <taxon>Bacteria</taxon>
        <taxon>Bacillati</taxon>
        <taxon>Bacillota</taxon>
        <taxon>Bacilli</taxon>
        <taxon>Bacillales</taxon>
        <taxon>Caryophanaceae</taxon>
        <taxon>Planococcus</taxon>
    </lineage>
</organism>
<feature type="compositionally biased region" description="Basic and acidic residues" evidence="1">
    <location>
        <begin position="1"/>
        <end position="34"/>
    </location>
</feature>
<evidence type="ECO:0000313" key="3">
    <source>
        <dbReference type="Proteomes" id="UP000275473"/>
    </source>
</evidence>
<dbReference type="OrthoDB" id="2454814at2"/>
<reference evidence="2 3" key="1">
    <citation type="journal article" date="2018" name="Int. J. Syst. Evol. Microbiol.">
        <title>Planococcus salinus sp. nov., a moderately halophilic bacterium isolated from a saline-alkali soil.</title>
        <authorList>
            <person name="Gan L."/>
        </authorList>
    </citation>
    <scope>NUCLEOTIDE SEQUENCE [LARGE SCALE GENOMIC DNA]</scope>
    <source>
        <strain evidence="2 3">LCB217</strain>
    </source>
</reference>
<dbReference type="AlphaFoldDB" id="A0A3M8P8Y9"/>
<keyword evidence="3" id="KW-1185">Reference proteome</keyword>
<dbReference type="Proteomes" id="UP000275473">
    <property type="component" value="Unassembled WGS sequence"/>
</dbReference>
<gene>
    <name evidence="2" type="ORF">EEX84_05730</name>
</gene>
<evidence type="ECO:0000313" key="2">
    <source>
        <dbReference type="EMBL" id="RNF40137.1"/>
    </source>
</evidence>
<feature type="compositionally biased region" description="Basic and acidic residues" evidence="1">
    <location>
        <begin position="50"/>
        <end position="78"/>
    </location>
</feature>
<sequence>MSDKKDHFTEEDREPRDGPPMDNPEQYKTDKKTINEMYEEELTVDAVPSEELKQDMEDEKHRRSTKDNSSSEEKYPGS</sequence>
<evidence type="ECO:0000256" key="1">
    <source>
        <dbReference type="SAM" id="MobiDB-lite"/>
    </source>
</evidence>
<dbReference type="EMBL" id="RIAX01000003">
    <property type="protein sequence ID" value="RNF40137.1"/>
    <property type="molecule type" value="Genomic_DNA"/>
</dbReference>
<name>A0A3M8P8Y9_9BACL</name>
<comment type="caution">
    <text evidence="2">The sequence shown here is derived from an EMBL/GenBank/DDBJ whole genome shotgun (WGS) entry which is preliminary data.</text>
</comment>
<protein>
    <submittedName>
        <fullName evidence="2">Uncharacterized protein</fullName>
    </submittedName>
</protein>